<keyword evidence="2" id="KW-1133">Transmembrane helix</keyword>
<gene>
    <name evidence="3" type="ORF">C4D60_Mb02t02200</name>
</gene>
<dbReference type="PANTHER" id="PTHR33919:SF9">
    <property type="entry name" value="RIBOSOME BIOGENESIS NEP1-LIKE PROTEIN"/>
    <property type="match status" value="1"/>
</dbReference>
<keyword evidence="2" id="KW-0472">Membrane</keyword>
<dbReference type="PANTHER" id="PTHR33919">
    <property type="entry name" value="OS09G0127700 PROTEIN"/>
    <property type="match status" value="1"/>
</dbReference>
<reference evidence="3 4" key="1">
    <citation type="journal article" date="2019" name="Nat. Plants">
        <title>Genome sequencing of Musa balbisiana reveals subgenome evolution and function divergence in polyploid bananas.</title>
        <authorList>
            <person name="Yao X."/>
        </authorList>
    </citation>
    <scope>NUCLEOTIDE SEQUENCE [LARGE SCALE GENOMIC DNA]</scope>
    <source>
        <strain evidence="4">cv. DH-PKW</strain>
        <tissue evidence="3">Leaves</tissue>
    </source>
</reference>
<dbReference type="AlphaFoldDB" id="A0A4S8I7Q0"/>
<organism evidence="3 4">
    <name type="scientific">Musa balbisiana</name>
    <name type="common">Banana</name>
    <dbReference type="NCBI Taxonomy" id="52838"/>
    <lineage>
        <taxon>Eukaryota</taxon>
        <taxon>Viridiplantae</taxon>
        <taxon>Streptophyta</taxon>
        <taxon>Embryophyta</taxon>
        <taxon>Tracheophyta</taxon>
        <taxon>Spermatophyta</taxon>
        <taxon>Magnoliopsida</taxon>
        <taxon>Liliopsida</taxon>
        <taxon>Zingiberales</taxon>
        <taxon>Musaceae</taxon>
        <taxon>Musa</taxon>
    </lineage>
</organism>
<comment type="caution">
    <text evidence="3">The sequence shown here is derived from an EMBL/GenBank/DDBJ whole genome shotgun (WGS) entry which is preliminary data.</text>
</comment>
<keyword evidence="2" id="KW-0812">Transmembrane</keyword>
<feature type="region of interest" description="Disordered" evidence="1">
    <location>
        <begin position="47"/>
        <end position="72"/>
    </location>
</feature>
<protein>
    <submittedName>
        <fullName evidence="3">Uncharacterized protein</fullName>
    </submittedName>
</protein>
<evidence type="ECO:0000256" key="1">
    <source>
        <dbReference type="SAM" id="MobiDB-lite"/>
    </source>
</evidence>
<keyword evidence="4" id="KW-1185">Reference proteome</keyword>
<evidence type="ECO:0000256" key="2">
    <source>
        <dbReference type="SAM" id="Phobius"/>
    </source>
</evidence>
<feature type="transmembrane region" description="Helical" evidence="2">
    <location>
        <begin position="20"/>
        <end position="38"/>
    </location>
</feature>
<proteinExistence type="predicted"/>
<dbReference type="Proteomes" id="UP000317650">
    <property type="component" value="Chromosome 2"/>
</dbReference>
<accession>A0A4S8I7Q0</accession>
<evidence type="ECO:0000313" key="3">
    <source>
        <dbReference type="EMBL" id="THU43945.1"/>
    </source>
</evidence>
<sequence>MNVRRGCETFGAIRESKAEFTPIGVMLGLVLMALTIGAHTAKQQLVHSPGARVSKKKREMMSESTSHGDGED</sequence>
<name>A0A4S8I7Q0_MUSBA</name>
<evidence type="ECO:0000313" key="4">
    <source>
        <dbReference type="Proteomes" id="UP000317650"/>
    </source>
</evidence>
<dbReference type="EMBL" id="PYDT01000011">
    <property type="protein sequence ID" value="THU43945.1"/>
    <property type="molecule type" value="Genomic_DNA"/>
</dbReference>